<proteinExistence type="predicted"/>
<evidence type="ECO:0000313" key="2">
    <source>
        <dbReference type="Proteomes" id="UP001243375"/>
    </source>
</evidence>
<reference evidence="1" key="1">
    <citation type="submission" date="2023-04" db="EMBL/GenBank/DDBJ databases">
        <title>Draft Genome sequencing of Naganishia species isolated from polar environments using Oxford Nanopore Technology.</title>
        <authorList>
            <person name="Leo P."/>
            <person name="Venkateswaran K."/>
        </authorList>
    </citation>
    <scope>NUCLEOTIDE SEQUENCE</scope>
    <source>
        <strain evidence="1">MNA-CCFEE 5425</strain>
    </source>
</reference>
<comment type="caution">
    <text evidence="1">The sequence shown here is derived from an EMBL/GenBank/DDBJ whole genome shotgun (WGS) entry which is preliminary data.</text>
</comment>
<evidence type="ECO:0000313" key="1">
    <source>
        <dbReference type="EMBL" id="KAJ9116491.1"/>
    </source>
</evidence>
<dbReference type="Proteomes" id="UP001243375">
    <property type="component" value="Unassembled WGS sequence"/>
</dbReference>
<sequence length="333" mass="36923">MGLNGYPSQRPIKSANHTPPAIHPQYLQYPRREQTYDARQYSSSPSGNNDFGLVIKRQHQQSRSIGAIGREPRLRGQTSPEFGNMASIPSMSGRPRTLFDMPPCLPRHVSEPLSSTPSARQPTTTMQYQQRQSSYNNASINPADVAVPTIPAVMASVRGGATGQGGPYPLAARPRAVSQWTREEQQDGDGQTGDPGGTSGDRNVVDAATPGKADMDDIVPLRVKIPPPQEEICMECLMRDRDLIHVKVIGDAVWSRASDVDFKELLRREWVVDAASVEGERPRRVVRWRGFSWEEQADGGEDTLPESFRGRYEGELRESKLRELATKVCHCCS</sequence>
<name>A0ACC2WZC4_9TREE</name>
<dbReference type="EMBL" id="JASBWU010000014">
    <property type="protein sequence ID" value="KAJ9116491.1"/>
    <property type="molecule type" value="Genomic_DNA"/>
</dbReference>
<keyword evidence="2" id="KW-1185">Reference proteome</keyword>
<accession>A0ACC2WZC4</accession>
<protein>
    <submittedName>
        <fullName evidence="1">Uncharacterized protein</fullName>
    </submittedName>
</protein>
<gene>
    <name evidence="1" type="ORF">QFC22_004933</name>
</gene>
<organism evidence="1 2">
    <name type="scientific">Naganishia vaughanmartiniae</name>
    <dbReference type="NCBI Taxonomy" id="1424756"/>
    <lineage>
        <taxon>Eukaryota</taxon>
        <taxon>Fungi</taxon>
        <taxon>Dikarya</taxon>
        <taxon>Basidiomycota</taxon>
        <taxon>Agaricomycotina</taxon>
        <taxon>Tremellomycetes</taxon>
        <taxon>Filobasidiales</taxon>
        <taxon>Filobasidiaceae</taxon>
        <taxon>Naganishia</taxon>
    </lineage>
</organism>